<evidence type="ECO:0000256" key="1">
    <source>
        <dbReference type="SAM" id="MobiDB-lite"/>
    </source>
</evidence>
<organism evidence="2">
    <name type="scientific">Zea mays</name>
    <name type="common">Maize</name>
    <dbReference type="NCBI Taxonomy" id="4577"/>
    <lineage>
        <taxon>Eukaryota</taxon>
        <taxon>Viridiplantae</taxon>
        <taxon>Streptophyta</taxon>
        <taxon>Embryophyta</taxon>
        <taxon>Tracheophyta</taxon>
        <taxon>Spermatophyta</taxon>
        <taxon>Magnoliopsida</taxon>
        <taxon>Liliopsida</taxon>
        <taxon>Poales</taxon>
        <taxon>Poaceae</taxon>
        <taxon>PACMAD clade</taxon>
        <taxon>Panicoideae</taxon>
        <taxon>Andropogonodae</taxon>
        <taxon>Andropogoneae</taxon>
        <taxon>Tripsacinae</taxon>
        <taxon>Zea</taxon>
    </lineage>
</organism>
<dbReference type="EMBL" id="EU961850">
    <property type="protein sequence ID" value="ACG33968.1"/>
    <property type="molecule type" value="mRNA"/>
</dbReference>
<sequence length="179" mass="20383">MAPRFFQSSPMADTPCSSSLYRRPPQNSKLQRPLHLPWKTASPHGVLVFSLLSLASQACCRDNLAAAPPRVLPARRYAQPAACGHAGVLRSACATTPICAAPTSCRRNPRPCRRHALRIARRQRAQTNGMHARHESARLFALYDCDLFYLRIRSMMCLRVYMRVKICLYEWTRVEKKMK</sequence>
<feature type="region of interest" description="Disordered" evidence="1">
    <location>
        <begin position="1"/>
        <end position="30"/>
    </location>
</feature>
<protein>
    <submittedName>
        <fullName evidence="2">Uncharacterized protein</fullName>
    </submittedName>
</protein>
<evidence type="ECO:0000313" key="2">
    <source>
        <dbReference type="EMBL" id="ACG33968.1"/>
    </source>
</evidence>
<dbReference type="AlphaFoldDB" id="B6TA35"/>
<proteinExistence type="evidence at transcript level"/>
<accession>B6TA35</accession>
<name>B6TA35_MAIZE</name>
<reference evidence="2" key="1">
    <citation type="journal article" date="2009" name="Plant Mol. Biol.">
        <title>Insights into corn genes derived from large-scale cDNA sequencing.</title>
        <authorList>
            <person name="Alexandrov N.N."/>
            <person name="Brover V.V."/>
            <person name="Freidin S."/>
            <person name="Troukhan M.E."/>
            <person name="Tatarinova T.V."/>
            <person name="Zhang H."/>
            <person name="Swaller T.J."/>
            <person name="Lu Y.P."/>
            <person name="Bouck J."/>
            <person name="Flavell R.B."/>
            <person name="Feldmann K.A."/>
        </authorList>
    </citation>
    <scope>NUCLEOTIDE SEQUENCE</scope>
</reference>